<evidence type="ECO:0000313" key="1">
    <source>
        <dbReference type="EMBL" id="SMD00521.1"/>
    </source>
</evidence>
<dbReference type="PIRSF" id="PIRSF009120">
    <property type="entry name" value="UCP009120_prtse"/>
    <property type="match status" value="1"/>
</dbReference>
<keyword evidence="1" id="KW-0645">Protease</keyword>
<keyword evidence="2" id="KW-1185">Reference proteome</keyword>
<protein>
    <submittedName>
        <fullName evidence="1">Putative proteasome-type protease</fullName>
    </submittedName>
</protein>
<name>A0A1W2DSV8_9HYPH</name>
<dbReference type="Proteomes" id="UP000192656">
    <property type="component" value="Unassembled WGS sequence"/>
</dbReference>
<sequence>MTYCVGLLVDRGLVFMSDTRTNAGIDNISTVLKLKTWEVPGERFICLLSAGNLATTQSTISLLEERLVAPSEREPAILKQPSMFQTARLVGETLREVIQCSTGPQAQSPDPMFSGSFILGGQIKGSRPRLFNIYAEGNFVEAGDDNPFFQIGEHKYGRPIIIRTYDRTMSLEDCAKLLLVSFDSTLKSNLSVGLPLDLQFYETDSLRAGFRHRFTKDDPYYRQISGGWSDALKRAFDDLPAFDPSTAEGVPLSAKGIPRPVMLEDASVV</sequence>
<gene>
    <name evidence="1" type="ORF">SAMN06297251_11793</name>
</gene>
<organism evidence="1 2">
    <name type="scientific">Fulvimarina manganoxydans</name>
    <dbReference type="NCBI Taxonomy" id="937218"/>
    <lineage>
        <taxon>Bacteria</taxon>
        <taxon>Pseudomonadati</taxon>
        <taxon>Pseudomonadota</taxon>
        <taxon>Alphaproteobacteria</taxon>
        <taxon>Hyphomicrobiales</taxon>
        <taxon>Aurantimonadaceae</taxon>
        <taxon>Fulvimarina</taxon>
    </lineage>
</organism>
<keyword evidence="1" id="KW-0378">Hydrolase</keyword>
<dbReference type="STRING" id="937218.SAMN06297251_11793"/>
<dbReference type="GO" id="GO:0008233">
    <property type="term" value="F:peptidase activity"/>
    <property type="evidence" value="ECO:0007669"/>
    <property type="project" value="UniProtKB-KW"/>
</dbReference>
<dbReference type="SUPFAM" id="SSF56235">
    <property type="entry name" value="N-terminal nucleophile aminohydrolases (Ntn hydrolases)"/>
    <property type="match status" value="1"/>
</dbReference>
<evidence type="ECO:0000313" key="2">
    <source>
        <dbReference type="Proteomes" id="UP000192656"/>
    </source>
</evidence>
<dbReference type="InterPro" id="IPR029055">
    <property type="entry name" value="Ntn_hydrolases_N"/>
</dbReference>
<dbReference type="GO" id="GO:0006508">
    <property type="term" value="P:proteolysis"/>
    <property type="evidence" value="ECO:0007669"/>
    <property type="project" value="UniProtKB-KW"/>
</dbReference>
<dbReference type="AlphaFoldDB" id="A0A1W2DSV8"/>
<dbReference type="InterPro" id="IPR016545">
    <property type="entry name" value="UCP009120_prtse"/>
</dbReference>
<dbReference type="Gene3D" id="3.60.20.10">
    <property type="entry name" value="Glutamine Phosphoribosylpyrophosphate, subunit 1, domain 1"/>
    <property type="match status" value="1"/>
</dbReference>
<dbReference type="EMBL" id="FWXR01000017">
    <property type="protein sequence ID" value="SMD00521.1"/>
    <property type="molecule type" value="Genomic_DNA"/>
</dbReference>
<proteinExistence type="predicted"/>
<keyword evidence="1" id="KW-0647">Proteasome</keyword>
<dbReference type="GO" id="GO:0000502">
    <property type="term" value="C:proteasome complex"/>
    <property type="evidence" value="ECO:0007669"/>
    <property type="project" value="UniProtKB-KW"/>
</dbReference>
<dbReference type="RefSeq" id="WP_244557002.1">
    <property type="nucleotide sequence ID" value="NZ_FWXR01000017.1"/>
</dbReference>
<accession>A0A1W2DSV8</accession>
<reference evidence="1 2" key="1">
    <citation type="submission" date="2017-04" db="EMBL/GenBank/DDBJ databases">
        <authorList>
            <person name="Afonso C.L."/>
            <person name="Miller P.J."/>
            <person name="Scott M.A."/>
            <person name="Spackman E."/>
            <person name="Goraichik I."/>
            <person name="Dimitrov K.M."/>
            <person name="Suarez D.L."/>
            <person name="Swayne D.E."/>
        </authorList>
    </citation>
    <scope>NUCLEOTIDE SEQUENCE [LARGE SCALE GENOMIC DNA]</scope>
    <source>
        <strain evidence="1 2">CGMCC 1.10972</strain>
    </source>
</reference>